<dbReference type="Proteomes" id="UP000321523">
    <property type="component" value="Unassembled WGS sequence"/>
</dbReference>
<dbReference type="SUPFAM" id="SSF52540">
    <property type="entry name" value="P-loop containing nucleoside triphosphate hydrolases"/>
    <property type="match status" value="2"/>
</dbReference>
<dbReference type="Gene3D" id="1.20.1560.10">
    <property type="entry name" value="ABC transporter type 1, transmembrane domain"/>
    <property type="match status" value="1"/>
</dbReference>
<feature type="transmembrane region" description="Helical" evidence="5">
    <location>
        <begin position="63"/>
        <end position="83"/>
    </location>
</feature>
<dbReference type="InterPro" id="IPR003439">
    <property type="entry name" value="ABC_transporter-like_ATP-bd"/>
</dbReference>
<keyword evidence="3 5" id="KW-1133">Transmembrane helix</keyword>
<evidence type="ECO:0000313" key="8">
    <source>
        <dbReference type="EMBL" id="GEO38137.1"/>
    </source>
</evidence>
<dbReference type="CDD" id="cd07346">
    <property type="entry name" value="ABC_6TM_exporters"/>
    <property type="match status" value="1"/>
</dbReference>
<dbReference type="EMBL" id="BJYZ01000009">
    <property type="protein sequence ID" value="GEO38137.1"/>
    <property type="molecule type" value="Genomic_DNA"/>
</dbReference>
<dbReference type="PROSITE" id="PS50893">
    <property type="entry name" value="ABC_TRANSPORTER_2"/>
    <property type="match status" value="1"/>
</dbReference>
<feature type="domain" description="ABC transmembrane type-1" evidence="7">
    <location>
        <begin position="39"/>
        <end position="312"/>
    </location>
</feature>
<organism evidence="8 9">
    <name type="scientific">Skermanella aerolata</name>
    <dbReference type="NCBI Taxonomy" id="393310"/>
    <lineage>
        <taxon>Bacteria</taxon>
        <taxon>Pseudomonadati</taxon>
        <taxon>Pseudomonadota</taxon>
        <taxon>Alphaproteobacteria</taxon>
        <taxon>Rhodospirillales</taxon>
        <taxon>Azospirillaceae</taxon>
        <taxon>Skermanella</taxon>
    </lineage>
</organism>
<comment type="caution">
    <text evidence="8">The sequence shown here is derived from an EMBL/GenBank/DDBJ whole genome shotgun (WGS) entry which is preliminary data.</text>
</comment>
<dbReference type="PANTHER" id="PTHR43394:SF1">
    <property type="entry name" value="ATP-BINDING CASSETTE SUB-FAMILY B MEMBER 10, MITOCHONDRIAL"/>
    <property type="match status" value="1"/>
</dbReference>
<evidence type="ECO:0000259" key="7">
    <source>
        <dbReference type="PROSITE" id="PS50929"/>
    </source>
</evidence>
<comment type="subcellular location">
    <subcellularLocation>
        <location evidence="1">Cell membrane</location>
        <topology evidence="1">Multi-pass membrane protein</topology>
    </subcellularLocation>
</comment>
<evidence type="ECO:0000313" key="9">
    <source>
        <dbReference type="Proteomes" id="UP000321523"/>
    </source>
</evidence>
<keyword evidence="2 5" id="KW-0812">Transmembrane</keyword>
<dbReference type="InterPro" id="IPR027417">
    <property type="entry name" value="P-loop_NTPase"/>
</dbReference>
<dbReference type="RefSeq" id="WP_044428449.1">
    <property type="nucleotide sequence ID" value="NZ_BJYZ01000009.1"/>
</dbReference>
<dbReference type="PROSITE" id="PS50929">
    <property type="entry name" value="ABC_TM1F"/>
    <property type="match status" value="1"/>
</dbReference>
<evidence type="ECO:0000256" key="2">
    <source>
        <dbReference type="ARBA" id="ARBA00022692"/>
    </source>
</evidence>
<keyword evidence="4 5" id="KW-0472">Membrane</keyword>
<feature type="domain" description="ABC transporter" evidence="6">
    <location>
        <begin position="569"/>
        <end position="878"/>
    </location>
</feature>
<feature type="transmembrane region" description="Helical" evidence="5">
    <location>
        <begin position="266"/>
        <end position="293"/>
    </location>
</feature>
<reference evidence="8 9" key="1">
    <citation type="submission" date="2019-07" db="EMBL/GenBank/DDBJ databases">
        <title>Whole genome shotgun sequence of Skermanella aerolata NBRC 106429.</title>
        <authorList>
            <person name="Hosoyama A."/>
            <person name="Uohara A."/>
            <person name="Ohji S."/>
            <person name="Ichikawa N."/>
        </authorList>
    </citation>
    <scope>NUCLEOTIDE SEQUENCE [LARGE SCALE GENOMIC DNA]</scope>
    <source>
        <strain evidence="8 9">NBRC 106429</strain>
    </source>
</reference>
<dbReference type="GO" id="GO:0005524">
    <property type="term" value="F:ATP binding"/>
    <property type="evidence" value="ECO:0007669"/>
    <property type="project" value="InterPro"/>
</dbReference>
<sequence>MEKSIFRFVLRYSTRQQVVILLLTLSSFPFLYYSLELPKQIVNDAIGGQNFPKEFFGYQFEQVPYLVLLSLLFLTLVVVNGVFKFRINTLKGRLGERMLRRLRYELYARVIRFPLPRFRKVSQGEIIPMITAEVEPLGGFIGDSIALPVFQGGTLLVYLTFIFMQDPILGAAAVSLYPFQGWLIPRLQRKVNQLGKQRVRAMRQISDRIGESVSGMPEIHAHDTSAWHLADLSHRYGDVYDIRFEIFQRKFFIKFLNNFINQLTPFFFYLIGGYLVIKGSISFGSLVAVLAAYKDLAGPWKELLDYYQMKEDIRIKYEQVIEQFDLPELMPAALIAADADPGQRLTGAMVFSNVSFGEDTGPKILDNVSCTLPLDAHTAIVGGPGRDEFAMLVARLLMPTGGRIRVGDKDLSQLPEAVTGRRIAYVGQTSYMFTASLRDNLYYGLRHRPLKPSELDERAQAEWKRRAHESKEAGNTDFPLDADWIDYQAAGCDGPDTLRRRTMEVLAMVDLSDDVYGLGLNGTLNGENCGDVVKRILEARTALRAELAQPSMRSLVEVWNPERYNNNATVAENLLFGSPVGPVFAIDSMAENTYVLEVLEKVGMTGDFLDMGVQVARTMIELFADLPPGHQFFEQFSFISSEDLPDFQPIVAKADKDGLDSLKPEEKRRLMALPFKLIPARHRLGLMNPDLERRLLEARQVFARDLPDALRGCVEFFVEDAYNAASTIQDNILFGKVAYGQAQVGGKVGRLMAQVIDELGLRETIQEIGLDHYVGVAGSRLSRAQRQKVALARGILKNPDLLVINEATAGLDGASQSQIHNAILEERQGRGVVWVLHRPSIARRFDQTLVLRGGQLAEHGSYQDLDKPGTVMHELLAAE</sequence>
<evidence type="ECO:0000256" key="4">
    <source>
        <dbReference type="ARBA" id="ARBA00023136"/>
    </source>
</evidence>
<dbReference type="SUPFAM" id="SSF90123">
    <property type="entry name" value="ABC transporter transmembrane region"/>
    <property type="match status" value="1"/>
</dbReference>
<evidence type="ECO:0000256" key="5">
    <source>
        <dbReference type="SAM" id="Phobius"/>
    </source>
</evidence>
<dbReference type="GO" id="GO:0016887">
    <property type="term" value="F:ATP hydrolysis activity"/>
    <property type="evidence" value="ECO:0007669"/>
    <property type="project" value="InterPro"/>
</dbReference>
<name>A0A512DNU8_9PROT</name>
<evidence type="ECO:0008006" key="10">
    <source>
        <dbReference type="Google" id="ProtNLM"/>
    </source>
</evidence>
<dbReference type="Pfam" id="PF00664">
    <property type="entry name" value="ABC_membrane"/>
    <property type="match status" value="1"/>
</dbReference>
<dbReference type="GO" id="GO:0015421">
    <property type="term" value="F:ABC-type oligopeptide transporter activity"/>
    <property type="evidence" value="ECO:0007669"/>
    <property type="project" value="TreeGrafter"/>
</dbReference>
<dbReference type="InterPro" id="IPR039421">
    <property type="entry name" value="Type_1_exporter"/>
</dbReference>
<dbReference type="Gene3D" id="3.40.50.300">
    <property type="entry name" value="P-loop containing nucleotide triphosphate hydrolases"/>
    <property type="match status" value="2"/>
</dbReference>
<feature type="transmembrane region" description="Helical" evidence="5">
    <location>
        <begin position="18"/>
        <end position="35"/>
    </location>
</feature>
<dbReference type="GO" id="GO:0005886">
    <property type="term" value="C:plasma membrane"/>
    <property type="evidence" value="ECO:0007669"/>
    <property type="project" value="UniProtKB-SubCell"/>
</dbReference>
<gene>
    <name evidence="8" type="ORF">SAE02_22850</name>
</gene>
<dbReference type="AlphaFoldDB" id="A0A512DNU8"/>
<dbReference type="InterPro" id="IPR011527">
    <property type="entry name" value="ABC1_TM_dom"/>
</dbReference>
<proteinExistence type="predicted"/>
<accession>A0A512DNU8</accession>
<dbReference type="InterPro" id="IPR036640">
    <property type="entry name" value="ABC1_TM_sf"/>
</dbReference>
<evidence type="ECO:0000256" key="1">
    <source>
        <dbReference type="ARBA" id="ARBA00004651"/>
    </source>
</evidence>
<dbReference type="PANTHER" id="PTHR43394">
    <property type="entry name" value="ATP-DEPENDENT PERMEASE MDL1, MITOCHONDRIAL"/>
    <property type="match status" value="1"/>
</dbReference>
<evidence type="ECO:0000259" key="6">
    <source>
        <dbReference type="PROSITE" id="PS50893"/>
    </source>
</evidence>
<keyword evidence="9" id="KW-1185">Reference proteome</keyword>
<evidence type="ECO:0000256" key="3">
    <source>
        <dbReference type="ARBA" id="ARBA00022989"/>
    </source>
</evidence>
<protein>
    <recommendedName>
        <fullName evidence="10">Multidrug transporter</fullName>
    </recommendedName>
</protein>
<dbReference type="OrthoDB" id="9760920at2"/>